<gene>
    <name evidence="2" type="ORF">G6034_13330</name>
</gene>
<dbReference type="Proteomes" id="UP000543556">
    <property type="component" value="Unassembled WGS sequence"/>
</dbReference>
<sequence>MRRLLLLRNPALNDGVKEFKDSSGHSLIDYPRPSVAVDTAVLTVAGGSICVLLVRRADGDRAGEWALPGTLLRERERLDQAVLRCLREKAGILGRVPRQLRVFDDPARDDRGWVLSVAHVDVVPLRELGEALASEEARLASVAGEPGAVAGLPYGHADIVAKAVEWMQAAYAEAPDPGALLEEPFTLKDLRELHEVVAGSSLMRDTFRRFMEPKLAGTGQMSDGVRGRPSRLWVRARS</sequence>
<dbReference type="PANTHER" id="PTHR43736">
    <property type="entry name" value="ADP-RIBOSE PYROPHOSPHATASE"/>
    <property type="match status" value="1"/>
</dbReference>
<dbReference type="InterPro" id="IPR015797">
    <property type="entry name" value="NUDIX_hydrolase-like_dom_sf"/>
</dbReference>
<dbReference type="SUPFAM" id="SSF46785">
    <property type="entry name" value="Winged helix' DNA-binding domain"/>
    <property type="match status" value="1"/>
</dbReference>
<dbReference type="InterPro" id="IPR036390">
    <property type="entry name" value="WH_DNA-bd_sf"/>
</dbReference>
<dbReference type="SUPFAM" id="SSF55811">
    <property type="entry name" value="Nudix"/>
    <property type="match status" value="1"/>
</dbReference>
<evidence type="ECO:0000313" key="2">
    <source>
        <dbReference type="EMBL" id="NVM95874.1"/>
    </source>
</evidence>
<organism evidence="2 3">
    <name type="scientific">Arthrobacter wenxiniae</name>
    <dbReference type="NCBI Taxonomy" id="2713570"/>
    <lineage>
        <taxon>Bacteria</taxon>
        <taxon>Bacillati</taxon>
        <taxon>Actinomycetota</taxon>
        <taxon>Actinomycetes</taxon>
        <taxon>Micrococcales</taxon>
        <taxon>Micrococcaceae</taxon>
        <taxon>Arthrobacter</taxon>
    </lineage>
</organism>
<accession>A0A7Y7M0C0</accession>
<dbReference type="CDD" id="cd18873">
    <property type="entry name" value="NUDIX_NadM_like"/>
    <property type="match status" value="1"/>
</dbReference>
<dbReference type="Gene3D" id="3.90.79.10">
    <property type="entry name" value="Nucleoside Triphosphate Pyrophosphohydrolase"/>
    <property type="match status" value="1"/>
</dbReference>
<reference evidence="2 3" key="1">
    <citation type="submission" date="2020-02" db="EMBL/GenBank/DDBJ databases">
        <title>Genome sequence of strain AETb3-4.</title>
        <authorList>
            <person name="Gao J."/>
            <person name="Zhang X."/>
        </authorList>
    </citation>
    <scope>NUCLEOTIDE SEQUENCE [LARGE SCALE GENOMIC DNA]</scope>
    <source>
        <strain evidence="2 3">AETb3-4</strain>
    </source>
</reference>
<dbReference type="Gene3D" id="1.10.10.10">
    <property type="entry name" value="Winged helix-like DNA-binding domain superfamily/Winged helix DNA-binding domain"/>
    <property type="match status" value="1"/>
</dbReference>
<keyword evidence="2" id="KW-0378">Hydrolase</keyword>
<dbReference type="GO" id="GO:0016787">
    <property type="term" value="F:hydrolase activity"/>
    <property type="evidence" value="ECO:0007669"/>
    <property type="project" value="UniProtKB-KW"/>
</dbReference>
<proteinExistence type="predicted"/>
<dbReference type="InterPro" id="IPR036388">
    <property type="entry name" value="WH-like_DNA-bd_sf"/>
</dbReference>
<dbReference type="Pfam" id="PF00293">
    <property type="entry name" value="NUDIX"/>
    <property type="match status" value="1"/>
</dbReference>
<keyword evidence="3" id="KW-1185">Reference proteome</keyword>
<dbReference type="InterPro" id="IPR000086">
    <property type="entry name" value="NUDIX_hydrolase_dom"/>
</dbReference>
<protein>
    <submittedName>
        <fullName evidence="2">NUDIX hydrolase</fullName>
    </submittedName>
</protein>
<dbReference type="PROSITE" id="PS51462">
    <property type="entry name" value="NUDIX"/>
    <property type="match status" value="1"/>
</dbReference>
<evidence type="ECO:0000259" key="1">
    <source>
        <dbReference type="PROSITE" id="PS51462"/>
    </source>
</evidence>
<name>A0A7Y7M0C0_9MICC</name>
<dbReference type="AlphaFoldDB" id="A0A7Y7M0C0"/>
<feature type="domain" description="Nudix hydrolase" evidence="1">
    <location>
        <begin position="33"/>
        <end position="195"/>
    </location>
</feature>
<comment type="caution">
    <text evidence="2">The sequence shown here is derived from an EMBL/GenBank/DDBJ whole genome shotgun (WGS) entry which is preliminary data.</text>
</comment>
<dbReference type="InterPro" id="IPR054105">
    <property type="entry name" value="WHD_NrtR"/>
</dbReference>
<dbReference type="EMBL" id="JAAMFM010000021">
    <property type="protein sequence ID" value="NVM95874.1"/>
    <property type="molecule type" value="Genomic_DNA"/>
</dbReference>
<evidence type="ECO:0000313" key="3">
    <source>
        <dbReference type="Proteomes" id="UP000543556"/>
    </source>
</evidence>
<dbReference type="PANTHER" id="PTHR43736:SF4">
    <property type="entry name" value="SLR1690 PROTEIN"/>
    <property type="match status" value="1"/>
</dbReference>
<dbReference type="Pfam" id="PF21906">
    <property type="entry name" value="WHD_NrtR"/>
    <property type="match status" value="1"/>
</dbReference>